<dbReference type="Proteomes" id="UP001529510">
    <property type="component" value="Unassembled WGS sequence"/>
</dbReference>
<name>A0ABD0S0M7_CIRMR</name>
<gene>
    <name evidence="2" type="ORF">M9458_001571</name>
</gene>
<comment type="caution">
    <text evidence="2">The sequence shown here is derived from an EMBL/GenBank/DDBJ whole genome shotgun (WGS) entry which is preliminary data.</text>
</comment>
<dbReference type="EMBL" id="JAMKFB020000001">
    <property type="protein sequence ID" value="KAL0203553.1"/>
    <property type="molecule type" value="Genomic_DNA"/>
</dbReference>
<reference evidence="2 3" key="1">
    <citation type="submission" date="2024-05" db="EMBL/GenBank/DDBJ databases">
        <title>Genome sequencing and assembly of Indian major carp, Cirrhinus mrigala (Hamilton, 1822).</title>
        <authorList>
            <person name="Mohindra V."/>
            <person name="Chowdhury L.M."/>
            <person name="Lal K."/>
            <person name="Jena J.K."/>
        </authorList>
    </citation>
    <scope>NUCLEOTIDE SEQUENCE [LARGE SCALE GENOMIC DNA]</scope>
    <source>
        <strain evidence="2">CM1030</strain>
        <tissue evidence="2">Blood</tissue>
    </source>
</reference>
<dbReference type="PANTHER" id="PTHR46370">
    <property type="entry name" value="GPALPP MOTIFS-CONTAINING PROTEIN 1"/>
    <property type="match status" value="1"/>
</dbReference>
<feature type="non-terminal residue" evidence="2">
    <location>
        <position position="1"/>
    </location>
</feature>
<organism evidence="2 3">
    <name type="scientific">Cirrhinus mrigala</name>
    <name type="common">Mrigala</name>
    <dbReference type="NCBI Taxonomy" id="683832"/>
    <lineage>
        <taxon>Eukaryota</taxon>
        <taxon>Metazoa</taxon>
        <taxon>Chordata</taxon>
        <taxon>Craniata</taxon>
        <taxon>Vertebrata</taxon>
        <taxon>Euteleostomi</taxon>
        <taxon>Actinopterygii</taxon>
        <taxon>Neopterygii</taxon>
        <taxon>Teleostei</taxon>
        <taxon>Ostariophysi</taxon>
        <taxon>Cypriniformes</taxon>
        <taxon>Cyprinidae</taxon>
        <taxon>Labeoninae</taxon>
        <taxon>Labeonini</taxon>
        <taxon>Cirrhinus</taxon>
    </lineage>
</organism>
<keyword evidence="3" id="KW-1185">Reference proteome</keyword>
<evidence type="ECO:0000313" key="2">
    <source>
        <dbReference type="EMBL" id="KAL0203553.1"/>
    </source>
</evidence>
<dbReference type="PANTHER" id="PTHR46370:SF1">
    <property type="entry name" value="GPALPP MOTIFS-CONTAINING PROTEIN 1"/>
    <property type="match status" value="1"/>
</dbReference>
<sequence length="93" mass="10052">PPVIGPALPPGFKKHDPDEDEDEDEEEGKDDARGFLGPALPPGYTPAVSSGEEEEEEDYVIGPMPSKGPSQDSVALDFEKRAQRMKDKLTGVD</sequence>
<protein>
    <submittedName>
        <fullName evidence="2">Uncharacterized protein</fullName>
    </submittedName>
</protein>
<feature type="region of interest" description="Disordered" evidence="1">
    <location>
        <begin position="1"/>
        <end position="73"/>
    </location>
</feature>
<dbReference type="InterPro" id="IPR046331">
    <property type="entry name" value="GPAM1-like"/>
</dbReference>
<accession>A0ABD0S0M7</accession>
<dbReference type="AlphaFoldDB" id="A0ABD0S0M7"/>
<evidence type="ECO:0000256" key="1">
    <source>
        <dbReference type="SAM" id="MobiDB-lite"/>
    </source>
</evidence>
<feature type="non-terminal residue" evidence="2">
    <location>
        <position position="93"/>
    </location>
</feature>
<proteinExistence type="predicted"/>
<feature type="compositionally biased region" description="Acidic residues" evidence="1">
    <location>
        <begin position="18"/>
        <end position="29"/>
    </location>
</feature>
<evidence type="ECO:0000313" key="3">
    <source>
        <dbReference type="Proteomes" id="UP001529510"/>
    </source>
</evidence>